<dbReference type="GO" id="GO:0000156">
    <property type="term" value="F:phosphorelay response regulator activity"/>
    <property type="evidence" value="ECO:0007669"/>
    <property type="project" value="InterPro"/>
</dbReference>
<comment type="caution">
    <text evidence="2">The sequence shown here is derived from an EMBL/GenBank/DDBJ whole genome shotgun (WGS) entry which is preliminary data.</text>
</comment>
<dbReference type="AlphaFoldDB" id="A0AAE3KVF8"/>
<dbReference type="InterPro" id="IPR046947">
    <property type="entry name" value="LytR-like"/>
</dbReference>
<evidence type="ECO:0000313" key="2">
    <source>
        <dbReference type="EMBL" id="MCP9766014.1"/>
    </source>
</evidence>
<evidence type="ECO:0000313" key="3">
    <source>
        <dbReference type="Proteomes" id="UP001204144"/>
    </source>
</evidence>
<accession>A0AAE3KVF8</accession>
<protein>
    <submittedName>
        <fullName evidence="2">LytTR family transcriptional regulator</fullName>
    </submittedName>
</protein>
<organism evidence="2 3">
    <name type="scientific">Lacihabitans soyangensis</name>
    <dbReference type="NCBI Taxonomy" id="869394"/>
    <lineage>
        <taxon>Bacteria</taxon>
        <taxon>Pseudomonadati</taxon>
        <taxon>Bacteroidota</taxon>
        <taxon>Cytophagia</taxon>
        <taxon>Cytophagales</taxon>
        <taxon>Leadbetterellaceae</taxon>
        <taxon>Lacihabitans</taxon>
    </lineage>
</organism>
<proteinExistence type="predicted"/>
<dbReference type="Gene3D" id="2.40.50.1020">
    <property type="entry name" value="LytTr DNA-binding domain"/>
    <property type="match status" value="1"/>
</dbReference>
<dbReference type="EMBL" id="RJUF01000194">
    <property type="protein sequence ID" value="MCP9766014.1"/>
    <property type="molecule type" value="Genomic_DNA"/>
</dbReference>
<name>A0AAE3KVF8_9BACT</name>
<gene>
    <name evidence="2" type="ORF">EGI31_24010</name>
</gene>
<reference evidence="2 3" key="1">
    <citation type="submission" date="2018-11" db="EMBL/GenBank/DDBJ databases">
        <title>Novel bacteria species description.</title>
        <authorList>
            <person name="Han J.-H."/>
        </authorList>
    </citation>
    <scope>NUCLEOTIDE SEQUENCE [LARGE SCALE GENOMIC DNA]</scope>
    <source>
        <strain evidence="2 3">KCTC23259</strain>
    </source>
</reference>
<dbReference type="Proteomes" id="UP001204144">
    <property type="component" value="Unassembled WGS sequence"/>
</dbReference>
<dbReference type="GO" id="GO:0003677">
    <property type="term" value="F:DNA binding"/>
    <property type="evidence" value="ECO:0007669"/>
    <property type="project" value="InterPro"/>
</dbReference>
<evidence type="ECO:0000259" key="1">
    <source>
        <dbReference type="PROSITE" id="PS50930"/>
    </source>
</evidence>
<dbReference type="PANTHER" id="PTHR37299:SF1">
    <property type="entry name" value="STAGE 0 SPORULATION PROTEIN A HOMOLOG"/>
    <property type="match status" value="1"/>
</dbReference>
<dbReference type="PANTHER" id="PTHR37299">
    <property type="entry name" value="TRANSCRIPTIONAL REGULATOR-RELATED"/>
    <property type="match status" value="1"/>
</dbReference>
<dbReference type="InterPro" id="IPR007492">
    <property type="entry name" value="LytTR_DNA-bd_dom"/>
</dbReference>
<dbReference type="RefSeq" id="WP_255039722.1">
    <property type="nucleotide sequence ID" value="NZ_RJUF01000194.1"/>
</dbReference>
<sequence>MKYQFKNVRGLKRAKVKPEDVIKVEADENYSVFYFSNGRSITLAKTLKECEGIFEPYPFYRTHRSCIINLHYCLEIQEKEVLLFNNLKASISRRRLTGLKNSLLYEKK</sequence>
<dbReference type="PROSITE" id="PS50930">
    <property type="entry name" value="HTH_LYTTR"/>
    <property type="match status" value="1"/>
</dbReference>
<dbReference type="Pfam" id="PF04397">
    <property type="entry name" value="LytTR"/>
    <property type="match status" value="1"/>
</dbReference>
<feature type="domain" description="HTH LytTR-type" evidence="1">
    <location>
        <begin position="15"/>
        <end position="105"/>
    </location>
</feature>
<keyword evidence="3" id="KW-1185">Reference proteome</keyword>
<dbReference type="SMART" id="SM00850">
    <property type="entry name" value="LytTR"/>
    <property type="match status" value="1"/>
</dbReference>